<dbReference type="AlphaFoldDB" id="A0A2T3A4F6"/>
<feature type="region of interest" description="Disordered" evidence="1">
    <location>
        <begin position="50"/>
        <end position="114"/>
    </location>
</feature>
<feature type="compositionally biased region" description="Polar residues" evidence="1">
    <location>
        <begin position="493"/>
        <end position="519"/>
    </location>
</feature>
<evidence type="ECO:0000313" key="2">
    <source>
        <dbReference type="EMBL" id="PSR82663.1"/>
    </source>
</evidence>
<proteinExistence type="predicted"/>
<feature type="compositionally biased region" description="Polar residues" evidence="1">
    <location>
        <begin position="381"/>
        <end position="391"/>
    </location>
</feature>
<feature type="compositionally biased region" description="Basic and acidic residues" evidence="1">
    <location>
        <begin position="850"/>
        <end position="862"/>
    </location>
</feature>
<feature type="compositionally biased region" description="Polar residues" evidence="1">
    <location>
        <begin position="624"/>
        <end position="634"/>
    </location>
</feature>
<evidence type="ECO:0000313" key="3">
    <source>
        <dbReference type="Proteomes" id="UP000241462"/>
    </source>
</evidence>
<feature type="region of interest" description="Disordered" evidence="1">
    <location>
        <begin position="919"/>
        <end position="941"/>
    </location>
</feature>
<evidence type="ECO:0000256" key="1">
    <source>
        <dbReference type="SAM" id="MobiDB-lite"/>
    </source>
</evidence>
<dbReference type="OrthoDB" id="5244050at2759"/>
<accession>A0A2T3A4F6</accession>
<feature type="compositionally biased region" description="Low complexity" evidence="1">
    <location>
        <begin position="554"/>
        <end position="568"/>
    </location>
</feature>
<dbReference type="InParanoid" id="A0A2T3A4F6"/>
<keyword evidence="3" id="KW-1185">Reference proteome</keyword>
<feature type="compositionally biased region" description="Low complexity" evidence="1">
    <location>
        <begin position="528"/>
        <end position="544"/>
    </location>
</feature>
<gene>
    <name evidence="2" type="ORF">BD289DRAFT_483718</name>
</gene>
<organism evidence="2 3">
    <name type="scientific">Coniella lustricola</name>
    <dbReference type="NCBI Taxonomy" id="2025994"/>
    <lineage>
        <taxon>Eukaryota</taxon>
        <taxon>Fungi</taxon>
        <taxon>Dikarya</taxon>
        <taxon>Ascomycota</taxon>
        <taxon>Pezizomycotina</taxon>
        <taxon>Sordariomycetes</taxon>
        <taxon>Sordariomycetidae</taxon>
        <taxon>Diaporthales</taxon>
        <taxon>Schizoparmaceae</taxon>
        <taxon>Coniella</taxon>
    </lineage>
</organism>
<feature type="compositionally biased region" description="Low complexity" evidence="1">
    <location>
        <begin position="246"/>
        <end position="258"/>
    </location>
</feature>
<feature type="compositionally biased region" description="Polar residues" evidence="1">
    <location>
        <begin position="280"/>
        <end position="291"/>
    </location>
</feature>
<feature type="region of interest" description="Disordered" evidence="1">
    <location>
        <begin position="1"/>
        <end position="24"/>
    </location>
</feature>
<feature type="region of interest" description="Disordered" evidence="1">
    <location>
        <begin position="126"/>
        <end position="154"/>
    </location>
</feature>
<feature type="compositionally biased region" description="Polar residues" evidence="1">
    <location>
        <begin position="51"/>
        <end position="61"/>
    </location>
</feature>
<feature type="compositionally biased region" description="Polar residues" evidence="1">
    <location>
        <begin position="68"/>
        <end position="86"/>
    </location>
</feature>
<feature type="compositionally biased region" description="Basic and acidic residues" evidence="1">
    <location>
        <begin position="336"/>
        <end position="351"/>
    </location>
</feature>
<feature type="region of interest" description="Disordered" evidence="1">
    <location>
        <begin position="817"/>
        <end position="872"/>
    </location>
</feature>
<feature type="compositionally biased region" description="Basic and acidic residues" evidence="1">
    <location>
        <begin position="644"/>
        <end position="657"/>
    </location>
</feature>
<reference evidence="2 3" key="1">
    <citation type="journal article" date="2018" name="Mycol. Prog.">
        <title>Coniella lustricola, a new species from submerged detritus.</title>
        <authorList>
            <person name="Raudabaugh D.B."/>
            <person name="Iturriaga T."/>
            <person name="Carver A."/>
            <person name="Mondo S."/>
            <person name="Pangilinan J."/>
            <person name="Lipzen A."/>
            <person name="He G."/>
            <person name="Amirebrahimi M."/>
            <person name="Grigoriev I.V."/>
            <person name="Miller A.N."/>
        </authorList>
    </citation>
    <scope>NUCLEOTIDE SEQUENCE [LARGE SCALE GENOMIC DNA]</scope>
    <source>
        <strain evidence="2 3">B22-T-1</strain>
    </source>
</reference>
<name>A0A2T3A4F6_9PEZI</name>
<dbReference type="Proteomes" id="UP000241462">
    <property type="component" value="Unassembled WGS sequence"/>
</dbReference>
<feature type="compositionally biased region" description="Low complexity" evidence="1">
    <location>
        <begin position="126"/>
        <end position="136"/>
    </location>
</feature>
<dbReference type="EMBL" id="KZ678473">
    <property type="protein sequence ID" value="PSR82663.1"/>
    <property type="molecule type" value="Genomic_DNA"/>
</dbReference>
<feature type="compositionally biased region" description="Low complexity" evidence="1">
    <location>
        <begin position="352"/>
        <end position="361"/>
    </location>
</feature>
<protein>
    <submittedName>
        <fullName evidence="2">Uncharacterized protein</fullName>
    </submittedName>
</protein>
<feature type="region of interest" description="Disordered" evidence="1">
    <location>
        <begin position="411"/>
        <end position="664"/>
    </location>
</feature>
<feature type="region of interest" description="Disordered" evidence="1">
    <location>
        <begin position="319"/>
        <end position="391"/>
    </location>
</feature>
<feature type="compositionally biased region" description="Polar residues" evidence="1">
    <location>
        <begin position="571"/>
        <end position="585"/>
    </location>
</feature>
<feature type="region of interest" description="Disordered" evidence="1">
    <location>
        <begin position="239"/>
        <end position="305"/>
    </location>
</feature>
<sequence>MGGTSKLRFPLPHRRQKHQQTQQQVHDVQMISAPMTSKAQKFLGTAEINIDATSSPTSPLDTTRPWETRSTISGVSGISVTVTESSAPGHGYGSERSTVKAGGGGAAKNDARAGWDEESAIIPKDLGLGSSLAGRGRNLDTTTDASSLRRRRSSSTIVSYYDKTKLPLSISQQTSNSAMAKGPPSKILDTLSMEVPRPAPAPPVQAKKKPTKLDLAQLLPHGATSRMAKYAQKSGLVLGPDMLTRSPSVVSSSPAASPFSYEHKPDKKLRKKLTKESLKSPQTSRTDSFPSFSPDPAADRLRIRASEAGTLHQLYEHYEQTSWRDTLPPDEPVAADSKRPSGTDADLESRGISRQGSRQSITALSSTSSPVVSKPRHHLSPSVSAQGWTPFSSYSPDADFGTILENPRVSVTSSTLASPAGEYATSVSSRHTRTSKASKRTESFADFDPNATSVLSLSSDSEDDYPDPPKTATSVPSVGSRDSMFSATDYRRPSNSSISQDSVRTQPKSRYRNSLTPQNPFVAIPEHAQSTTSAQSGATSQSSSLVPSYATNDSPRPSVSTASSSARSGCRLSQGSASTTDSAPTHFSRPRPLQTTDIRHVAMLQTQDTASAQRLFAPADKAHSTQNRESQPRSPLSPASMEFVIRDRPDPNNEHDGPILTLSGADSASEERFMAVTKQEEMLLAAMRAKRALMRESLQQVASQGPTHRAAGKKESVSSIRTVTADTLQPPPLKIGTGNGRSNGAKVPKELRFLQAPTQKSMVVVSKNKNVDSPEGQEQVLLYLDRTMSTMNPYDMAEPSPDLSDFVIDFDAEQFPAPPHAAAQGRNHSRTSSTASAAGRLTHAQSTQYDGHESRDHPRPDSEFMPAHKLSFSGDSIPPFPHGECADLNAITQHLSPGPGGLSEDRRMRDLIEDAFRPLSPSDTIREGEDISIDQAMSPPSRKKAVRISAVGLQLPEIGQWGDDG</sequence>
<feature type="compositionally biased region" description="Polar residues" evidence="1">
    <location>
        <begin position="362"/>
        <end position="371"/>
    </location>
</feature>
<feature type="region of interest" description="Disordered" evidence="1">
    <location>
        <begin position="172"/>
        <end position="211"/>
    </location>
</feature>